<dbReference type="PANTHER" id="PTHR35192:SF2">
    <property type="entry name" value="APPLE DOMAIN-CONTAINING PROTEIN"/>
    <property type="match status" value="1"/>
</dbReference>
<feature type="domain" description="Protein CPL1-like" evidence="2">
    <location>
        <begin position="74"/>
        <end position="140"/>
    </location>
</feature>
<dbReference type="Pfam" id="PF21671">
    <property type="entry name" value="CPL1-like"/>
    <property type="match status" value="1"/>
</dbReference>
<dbReference type="AlphaFoldDB" id="A0A8H7XRR6"/>
<dbReference type="InterPro" id="IPR048661">
    <property type="entry name" value="CPL1-like"/>
</dbReference>
<feature type="signal peptide" evidence="1">
    <location>
        <begin position="1"/>
        <end position="22"/>
    </location>
</feature>
<keyword evidence="1" id="KW-0732">Signal</keyword>
<feature type="chain" id="PRO_5034232815" description="Protein CPL1-like domain-containing protein" evidence="1">
    <location>
        <begin position="23"/>
        <end position="158"/>
    </location>
</feature>
<name>A0A8H7XRR6_PSICU</name>
<dbReference type="InterPro" id="IPR038955">
    <property type="entry name" value="PriA/CPL1_fungi"/>
</dbReference>
<protein>
    <recommendedName>
        <fullName evidence="2">Protein CPL1-like domain-containing protein</fullName>
    </recommendedName>
</protein>
<evidence type="ECO:0000256" key="1">
    <source>
        <dbReference type="SAM" id="SignalP"/>
    </source>
</evidence>
<organism evidence="3">
    <name type="scientific">Psilocybe cubensis</name>
    <name type="common">Psychedelic mushroom</name>
    <name type="synonym">Stropharia cubensis</name>
    <dbReference type="NCBI Taxonomy" id="181762"/>
    <lineage>
        <taxon>Eukaryota</taxon>
        <taxon>Fungi</taxon>
        <taxon>Dikarya</taxon>
        <taxon>Basidiomycota</taxon>
        <taxon>Agaricomycotina</taxon>
        <taxon>Agaricomycetes</taxon>
        <taxon>Agaricomycetidae</taxon>
        <taxon>Agaricales</taxon>
        <taxon>Agaricineae</taxon>
        <taxon>Strophariaceae</taxon>
        <taxon>Psilocybe</taxon>
    </lineage>
</organism>
<reference evidence="3" key="1">
    <citation type="submission" date="2021-02" db="EMBL/GenBank/DDBJ databases">
        <title>Psilocybe cubensis genome.</title>
        <authorList>
            <person name="Mckernan K.J."/>
            <person name="Crawford S."/>
            <person name="Trippe A."/>
            <person name="Kane L.T."/>
            <person name="Mclaughlin S."/>
        </authorList>
    </citation>
    <scope>NUCLEOTIDE SEQUENCE [LARGE SCALE GENOMIC DNA]</scope>
    <source>
        <strain evidence="3">MGC-MH-2018</strain>
    </source>
</reference>
<dbReference type="PANTHER" id="PTHR35192">
    <property type="entry name" value="PROTEIN, PUTATIVE-RELATED"/>
    <property type="match status" value="1"/>
</dbReference>
<evidence type="ECO:0000259" key="2">
    <source>
        <dbReference type="Pfam" id="PF21671"/>
    </source>
</evidence>
<accession>A0A8H7XRR6</accession>
<dbReference type="EMBL" id="JAFIQS010000012">
    <property type="protein sequence ID" value="KAG5164339.1"/>
    <property type="molecule type" value="Genomic_DNA"/>
</dbReference>
<dbReference type="OrthoDB" id="439917at2759"/>
<proteinExistence type="predicted"/>
<sequence length="158" mass="16762">MLVTQFFQLAIAVSFFVASAIAATAAYPSGYAKRAIEGYPSGYGKRSLSEASGKLLCPIGHSACQIIDRGAELWECVDTQKDLESCGGCMIQSSYLFSKKDGVDCTAIPGVSDVSCVEGKCVVRRCMAGFSINKSGDSCVEHIESSVFITQPDLTASF</sequence>
<evidence type="ECO:0000313" key="3">
    <source>
        <dbReference type="EMBL" id="KAG5164339.1"/>
    </source>
</evidence>
<gene>
    <name evidence="3" type="ORF">JR316_010845</name>
</gene>
<comment type="caution">
    <text evidence="3">The sequence shown here is derived from an EMBL/GenBank/DDBJ whole genome shotgun (WGS) entry which is preliminary data.</text>
</comment>